<comment type="catalytic activity">
    <reaction evidence="5">
        <text>2-(N(omega)-L-arginino)succinate = fumarate + L-arginine</text>
        <dbReference type="Rhea" id="RHEA:24020"/>
        <dbReference type="ChEBI" id="CHEBI:29806"/>
        <dbReference type="ChEBI" id="CHEBI:32682"/>
        <dbReference type="ChEBI" id="CHEBI:57472"/>
        <dbReference type="EC" id="4.3.2.1"/>
    </reaction>
</comment>
<dbReference type="GO" id="GO:0004056">
    <property type="term" value="F:argininosuccinate lyase activity"/>
    <property type="evidence" value="ECO:0007669"/>
    <property type="project" value="UniProtKB-UniRule"/>
</dbReference>
<protein>
    <recommendedName>
        <fullName evidence="2 5">Argininosuccinate lyase</fullName>
        <shortName evidence="5">ASAL</shortName>
        <ecNumber evidence="2 5">4.3.2.1</ecNumber>
    </recommendedName>
    <alternativeName>
        <fullName evidence="5">Arginosuccinase</fullName>
    </alternativeName>
</protein>
<dbReference type="InterPro" id="IPR000362">
    <property type="entry name" value="Fumarate_lyase_fam"/>
</dbReference>
<reference evidence="9" key="1">
    <citation type="submission" date="2017-11" db="EMBL/GenBank/DDBJ databases">
        <title>Three new genomes from thermophilic consortium.</title>
        <authorList>
            <person name="Quaggio R."/>
            <person name="Amgarten D."/>
            <person name="Setubal J.C."/>
        </authorList>
    </citation>
    <scope>NUCLEOTIDE SEQUENCE</scope>
    <source>
        <strain evidence="9">ZCTH01-B2</strain>
    </source>
</reference>
<dbReference type="PANTHER" id="PTHR43814:SF1">
    <property type="entry name" value="ARGININOSUCCINATE LYASE"/>
    <property type="match status" value="1"/>
</dbReference>
<evidence type="ECO:0000259" key="8">
    <source>
        <dbReference type="Pfam" id="PF14698"/>
    </source>
</evidence>
<sequence length="538" mass="58000">MTRNPNPAGAANDPCRNESAAPHAGAASTHAPTRAEIAAQDGRCFPGRSYAEAVLSPIYDSAKHELLEPMMAIHRAHLVMLVEQGLVDAGTARKILAGLASIDLGEVAASRYDGRYEDLFFYVEDLTLKAAGEEAGNLHIARSRNDMGVTMYRMVLRKHLLDAIEAAQLLHRVLLRFAAEEADTVMLAHTHTQQAQPTTLGHWLTAAADVLERDIARMQAAYERANRSPMGAAALSTSGFPISRERVAELLGFDGLVENSYDAIAGADYVSEAAAAVQLTALHTGRMVQDLLLWCTQEYGALRVADPYVQTSSIMPQKRNPVSLEHARTLLSYTAGRAQTVLQMLHNTPFGDIVDTEDEMQPNLWAALSTLRSVFRLLANVVGTAEVNRDLLLERARASFANVTELADLLVREAGLPFRTAHGVVAALVKAAEARGIRDVRDVDPGMVEEAAQKVLGRPLGVPAEKLRLALDPVHFVAVRTVRGGVAPAEVRRMLAEREARAAAMAGWLDAARARLAAAAQRLNSACLALSGEEGGRG</sequence>
<dbReference type="InterPro" id="IPR029419">
    <property type="entry name" value="Arg_succ_lyase_C"/>
</dbReference>
<feature type="region of interest" description="Disordered" evidence="6">
    <location>
        <begin position="1"/>
        <end position="33"/>
    </location>
</feature>
<dbReference type="Gene3D" id="1.10.40.30">
    <property type="entry name" value="Fumarase/aspartase (C-terminal domain)"/>
    <property type="match status" value="1"/>
</dbReference>
<feature type="domain" description="Fumarate lyase N-terminal" evidence="7">
    <location>
        <begin position="133"/>
        <end position="329"/>
    </location>
</feature>
<evidence type="ECO:0000313" key="10">
    <source>
        <dbReference type="Proteomes" id="UP000732377"/>
    </source>
</evidence>
<organism evidence="9 10">
    <name type="scientific">Symbiobacterium thermophilum</name>
    <dbReference type="NCBI Taxonomy" id="2734"/>
    <lineage>
        <taxon>Bacteria</taxon>
        <taxon>Bacillati</taxon>
        <taxon>Bacillota</taxon>
        <taxon>Clostridia</taxon>
        <taxon>Eubacteriales</taxon>
        <taxon>Symbiobacteriaceae</taxon>
        <taxon>Symbiobacterium</taxon>
    </lineage>
</organism>
<dbReference type="Pfam" id="PF14698">
    <property type="entry name" value="ASL_C2"/>
    <property type="match status" value="1"/>
</dbReference>
<dbReference type="InterPro" id="IPR009049">
    <property type="entry name" value="Argininosuccinate_lyase"/>
</dbReference>
<name>A0A953I8Y7_SYMTR</name>
<dbReference type="SUPFAM" id="SSF48557">
    <property type="entry name" value="L-aspartase-like"/>
    <property type="match status" value="1"/>
</dbReference>
<dbReference type="Gene3D" id="1.10.275.10">
    <property type="entry name" value="Fumarase/aspartase (N-terminal domain)"/>
    <property type="match status" value="1"/>
</dbReference>
<comment type="similarity">
    <text evidence="5">Belongs to the lyase 1 family. Argininosuccinate lyase subfamily.</text>
</comment>
<dbReference type="PANTHER" id="PTHR43814">
    <property type="entry name" value="ARGININOSUCCINATE LYASE"/>
    <property type="match status" value="1"/>
</dbReference>
<keyword evidence="5" id="KW-0028">Amino-acid biosynthesis</keyword>
<evidence type="ECO:0000313" key="9">
    <source>
        <dbReference type="EMBL" id="MBY6276209.1"/>
    </source>
</evidence>
<dbReference type="AlphaFoldDB" id="A0A953I8Y7"/>
<comment type="subcellular location">
    <subcellularLocation>
        <location evidence="5">Cytoplasm</location>
    </subcellularLocation>
</comment>
<dbReference type="NCBIfam" id="TIGR00838">
    <property type="entry name" value="argH"/>
    <property type="match status" value="1"/>
</dbReference>
<keyword evidence="5" id="KW-0963">Cytoplasm</keyword>
<keyword evidence="3 5" id="KW-0055">Arginine biosynthesis</keyword>
<evidence type="ECO:0000256" key="2">
    <source>
        <dbReference type="ARBA" id="ARBA00012338"/>
    </source>
</evidence>
<dbReference type="GO" id="GO:0042450">
    <property type="term" value="P:L-arginine biosynthetic process via ornithine"/>
    <property type="evidence" value="ECO:0007669"/>
    <property type="project" value="UniProtKB-UniRule"/>
</dbReference>
<dbReference type="CDD" id="cd01359">
    <property type="entry name" value="Argininosuccinate_lyase"/>
    <property type="match status" value="1"/>
</dbReference>
<dbReference type="HAMAP" id="MF_00006">
    <property type="entry name" value="Arg_succ_lyase"/>
    <property type="match status" value="1"/>
</dbReference>
<dbReference type="GO" id="GO:0005829">
    <property type="term" value="C:cytosol"/>
    <property type="evidence" value="ECO:0007669"/>
    <property type="project" value="TreeGrafter"/>
</dbReference>
<feature type="domain" description="Argininosuccinate lyase C-terminal" evidence="8">
    <location>
        <begin position="400"/>
        <end position="477"/>
    </location>
</feature>
<evidence type="ECO:0000256" key="6">
    <source>
        <dbReference type="SAM" id="MobiDB-lite"/>
    </source>
</evidence>
<evidence type="ECO:0000256" key="5">
    <source>
        <dbReference type="HAMAP-Rule" id="MF_00006"/>
    </source>
</evidence>
<keyword evidence="4 5" id="KW-0456">Lyase</keyword>
<evidence type="ECO:0000256" key="4">
    <source>
        <dbReference type="ARBA" id="ARBA00023239"/>
    </source>
</evidence>
<dbReference type="PRINTS" id="PR00149">
    <property type="entry name" value="FUMRATELYASE"/>
</dbReference>
<accession>A0A953I8Y7</accession>
<evidence type="ECO:0000256" key="1">
    <source>
        <dbReference type="ARBA" id="ARBA00004941"/>
    </source>
</evidence>
<dbReference type="InterPro" id="IPR022761">
    <property type="entry name" value="Fumarate_lyase_N"/>
</dbReference>
<evidence type="ECO:0000256" key="3">
    <source>
        <dbReference type="ARBA" id="ARBA00022571"/>
    </source>
</evidence>
<comment type="caution">
    <text evidence="9">The sequence shown here is derived from an EMBL/GenBank/DDBJ whole genome shotgun (WGS) entry which is preliminary data.</text>
</comment>
<dbReference type="Gene3D" id="1.20.200.10">
    <property type="entry name" value="Fumarase/aspartase (Central domain)"/>
    <property type="match status" value="1"/>
</dbReference>
<gene>
    <name evidence="5 9" type="primary">argH</name>
    <name evidence="9" type="ORF">CWE10_08305</name>
</gene>
<dbReference type="EC" id="4.3.2.1" evidence="2 5"/>
<evidence type="ECO:0000259" key="7">
    <source>
        <dbReference type="Pfam" id="PF00206"/>
    </source>
</evidence>
<dbReference type="EMBL" id="PIUK01000065">
    <property type="protein sequence ID" value="MBY6276209.1"/>
    <property type="molecule type" value="Genomic_DNA"/>
</dbReference>
<comment type="pathway">
    <text evidence="1 5">Amino-acid biosynthesis; L-arginine biosynthesis; L-arginine from L-ornithine and carbamoyl phosphate: step 3/3.</text>
</comment>
<proteinExistence type="inferred from homology"/>
<feature type="compositionally biased region" description="Low complexity" evidence="6">
    <location>
        <begin position="19"/>
        <end position="32"/>
    </location>
</feature>
<dbReference type="PRINTS" id="PR00145">
    <property type="entry name" value="ARGSUCLYASE"/>
</dbReference>
<dbReference type="InterPro" id="IPR008948">
    <property type="entry name" value="L-Aspartase-like"/>
</dbReference>
<dbReference type="Proteomes" id="UP000732377">
    <property type="component" value="Unassembled WGS sequence"/>
</dbReference>
<dbReference type="InterPro" id="IPR024083">
    <property type="entry name" value="Fumarase/histidase_N"/>
</dbReference>
<dbReference type="Pfam" id="PF00206">
    <property type="entry name" value="Lyase_1"/>
    <property type="match status" value="1"/>
</dbReference>